<dbReference type="GO" id="GO:0016706">
    <property type="term" value="F:2-oxoglutarate-dependent dioxygenase activity"/>
    <property type="evidence" value="ECO:0007669"/>
    <property type="project" value="UniProtKB-ARBA"/>
</dbReference>
<evidence type="ECO:0008006" key="3">
    <source>
        <dbReference type="Google" id="ProtNLM"/>
    </source>
</evidence>
<dbReference type="Gene3D" id="2.60.120.620">
    <property type="entry name" value="q2cbj1_9rhob like domain"/>
    <property type="match status" value="1"/>
</dbReference>
<evidence type="ECO:0000313" key="2">
    <source>
        <dbReference type="Proteomes" id="UP000178606"/>
    </source>
</evidence>
<proteinExistence type="predicted"/>
<sequence>MTRPTEAQRTQWKEEGYLVLEDAIVGDELCRLQAAFDRCAAEAKSGWLERVEAGVQSAMFFDIPNPLEKDEVFVDLVDHPSWYGFLMDFSGDDLIFLAPQVRTVPPSPVSYVGWHPDVPHTTPLHMKVQIYLNDVGPGEGGFAYVPGSHRKGTGPFPAVRRIDSMPGHKVFTGRAGTAILFNSYGMHTAVDNRTPVPRKSIILIYEKWSRERYNSQRFTAIAPLCATRARRKLFGLEV</sequence>
<accession>A0A1F6C391</accession>
<dbReference type="Pfam" id="PF05721">
    <property type="entry name" value="PhyH"/>
    <property type="match status" value="1"/>
</dbReference>
<dbReference type="AlphaFoldDB" id="A0A1F6C391"/>
<name>A0A1F6C391_HANXR</name>
<gene>
    <name evidence="1" type="ORF">A3F84_29660</name>
</gene>
<organism evidence="1 2">
    <name type="scientific">Handelsmanbacteria sp. (strain RIFCSPLOWO2_12_FULL_64_10)</name>
    <dbReference type="NCBI Taxonomy" id="1817868"/>
    <lineage>
        <taxon>Bacteria</taxon>
        <taxon>Candidatus Handelsmaniibacteriota</taxon>
    </lineage>
</organism>
<comment type="caution">
    <text evidence="1">The sequence shown here is derived from an EMBL/GenBank/DDBJ whole genome shotgun (WGS) entry which is preliminary data.</text>
</comment>
<dbReference type="InterPro" id="IPR008775">
    <property type="entry name" value="Phytyl_CoA_dOase-like"/>
</dbReference>
<dbReference type="Proteomes" id="UP000178606">
    <property type="component" value="Unassembled WGS sequence"/>
</dbReference>
<evidence type="ECO:0000313" key="1">
    <source>
        <dbReference type="EMBL" id="OGG43528.1"/>
    </source>
</evidence>
<dbReference type="SUPFAM" id="SSF51197">
    <property type="entry name" value="Clavaminate synthase-like"/>
    <property type="match status" value="1"/>
</dbReference>
<reference evidence="1 2" key="1">
    <citation type="journal article" date="2016" name="Nat. Commun.">
        <title>Thousands of microbial genomes shed light on interconnected biogeochemical processes in an aquifer system.</title>
        <authorList>
            <person name="Anantharaman K."/>
            <person name="Brown C.T."/>
            <person name="Hug L.A."/>
            <person name="Sharon I."/>
            <person name="Castelle C.J."/>
            <person name="Probst A.J."/>
            <person name="Thomas B.C."/>
            <person name="Singh A."/>
            <person name="Wilkins M.J."/>
            <person name="Karaoz U."/>
            <person name="Brodie E.L."/>
            <person name="Williams K.H."/>
            <person name="Hubbard S.S."/>
            <person name="Banfield J.F."/>
        </authorList>
    </citation>
    <scope>NUCLEOTIDE SEQUENCE [LARGE SCALE GENOMIC DNA]</scope>
    <source>
        <strain evidence="2">RIFCSPLOWO2_12_FULL_64_10</strain>
    </source>
</reference>
<dbReference type="EMBL" id="MFKF01000433">
    <property type="protein sequence ID" value="OGG43528.1"/>
    <property type="molecule type" value="Genomic_DNA"/>
</dbReference>
<protein>
    <recommendedName>
        <fullName evidence="3">Phytanoyl-CoA dioxygenase</fullName>
    </recommendedName>
</protein>